<dbReference type="EMBL" id="AUBJ02000001">
    <property type="protein sequence ID" value="MCP2331832.1"/>
    <property type="molecule type" value="Genomic_DNA"/>
</dbReference>
<keyword evidence="2" id="KW-1185">Reference proteome</keyword>
<evidence type="ECO:0000313" key="1">
    <source>
        <dbReference type="EMBL" id="MCP2331832.1"/>
    </source>
</evidence>
<gene>
    <name evidence="1" type="ORF">G443_002102</name>
</gene>
<name>A0ABM8Z6K3_ACTCY</name>
<reference evidence="1 2" key="1">
    <citation type="submission" date="2022-06" db="EMBL/GenBank/DDBJ databases">
        <title>Genomic Encyclopedia of Type Strains, Phase I: the one thousand microbial genomes (KMG-I) project.</title>
        <authorList>
            <person name="Kyrpides N."/>
        </authorList>
    </citation>
    <scope>NUCLEOTIDE SEQUENCE [LARGE SCALE GENOMIC DNA]</scope>
    <source>
        <strain evidence="1 2">DSM 43889</strain>
    </source>
</reference>
<evidence type="ECO:0000313" key="2">
    <source>
        <dbReference type="Proteomes" id="UP000791080"/>
    </source>
</evidence>
<sequence>MLAGTEWEEKGLHWHAYLGAGSLCLDRSDLPPREVLRSPEQVAEWIRDRAAEGEPQLVRFGERWVRTTDTEFLDVAWFRDLKVAERGDSIICSWPAVGGGRTTVYVDAVAADQCPFDH</sequence>
<comment type="caution">
    <text evidence="1">The sequence shown here is derived from an EMBL/GenBank/DDBJ whole genome shotgun (WGS) entry which is preliminary data.</text>
</comment>
<protein>
    <submittedName>
        <fullName evidence="1">Uncharacterized protein</fullName>
    </submittedName>
</protein>
<proteinExistence type="predicted"/>
<accession>A0ABM8Z6K3</accession>
<organism evidence="1 2">
    <name type="scientific">Actinoalloteichus caeruleus DSM 43889</name>
    <dbReference type="NCBI Taxonomy" id="1120930"/>
    <lineage>
        <taxon>Bacteria</taxon>
        <taxon>Bacillati</taxon>
        <taxon>Actinomycetota</taxon>
        <taxon>Actinomycetes</taxon>
        <taxon>Pseudonocardiales</taxon>
        <taxon>Pseudonocardiaceae</taxon>
        <taxon>Actinoalloteichus</taxon>
        <taxon>Actinoalloteichus cyanogriseus</taxon>
    </lineage>
</organism>
<dbReference type="Proteomes" id="UP000791080">
    <property type="component" value="Unassembled WGS sequence"/>
</dbReference>